<reference evidence="1" key="1">
    <citation type="submission" date="2022-09" db="EMBL/GenBank/DDBJ databases">
        <title>Aureispira anguillicida sp. nov., isolated from Leptocephalus of Japanese eel Anguilla japonica.</title>
        <authorList>
            <person name="Yuasa K."/>
            <person name="Mekata T."/>
            <person name="Ikunari K."/>
        </authorList>
    </citation>
    <scope>NUCLEOTIDE SEQUENCE</scope>
    <source>
        <strain evidence="1">EL160426</strain>
    </source>
</reference>
<evidence type="ECO:0000313" key="1">
    <source>
        <dbReference type="EMBL" id="BDS13288.1"/>
    </source>
</evidence>
<dbReference type="KEGG" id="aup:AsAng_0040180"/>
<dbReference type="Gene3D" id="4.10.410.10">
    <property type="entry name" value="Pancreatic trypsin inhibitor Kunitz domain"/>
    <property type="match status" value="1"/>
</dbReference>
<evidence type="ECO:0008006" key="3">
    <source>
        <dbReference type="Google" id="ProtNLM"/>
    </source>
</evidence>
<protein>
    <recommendedName>
        <fullName evidence="3">BPTI/Kunitz inhibitor domain-containing protein</fullName>
    </recommendedName>
</protein>
<dbReference type="AlphaFoldDB" id="A0A915YHJ2"/>
<name>A0A915YHJ2_9BACT</name>
<sequence>MLQKQFTFRCFLFGIIIFCLVSCVKLSICTVHCAMVPDKVTCITGENYEIYYYFDRQEGRCSPYTYIGGGAIPFRTLGECEACACHLTINP</sequence>
<dbReference type="EMBL" id="AP026867">
    <property type="protein sequence ID" value="BDS13288.1"/>
    <property type="molecule type" value="Genomic_DNA"/>
</dbReference>
<gene>
    <name evidence="1" type="ORF">AsAng_0040180</name>
</gene>
<organism evidence="1 2">
    <name type="scientific">Aureispira anguillae</name>
    <dbReference type="NCBI Taxonomy" id="2864201"/>
    <lineage>
        <taxon>Bacteria</taxon>
        <taxon>Pseudomonadati</taxon>
        <taxon>Bacteroidota</taxon>
        <taxon>Saprospiria</taxon>
        <taxon>Saprospirales</taxon>
        <taxon>Saprospiraceae</taxon>
        <taxon>Aureispira</taxon>
    </lineage>
</organism>
<keyword evidence="2" id="KW-1185">Reference proteome</keyword>
<dbReference type="Proteomes" id="UP001060919">
    <property type="component" value="Chromosome"/>
</dbReference>
<accession>A0A915YHJ2</accession>
<proteinExistence type="predicted"/>
<evidence type="ECO:0000313" key="2">
    <source>
        <dbReference type="Proteomes" id="UP001060919"/>
    </source>
</evidence>
<dbReference type="GO" id="GO:0004867">
    <property type="term" value="F:serine-type endopeptidase inhibitor activity"/>
    <property type="evidence" value="ECO:0007669"/>
    <property type="project" value="InterPro"/>
</dbReference>
<dbReference type="InterPro" id="IPR036880">
    <property type="entry name" value="Kunitz_BPTI_sf"/>
</dbReference>